<proteinExistence type="predicted"/>
<evidence type="ECO:0000313" key="2">
    <source>
        <dbReference type="EMBL" id="GAA5494325.1"/>
    </source>
</evidence>
<keyword evidence="1" id="KW-0812">Transmembrane</keyword>
<name>A0ABP9UV83_9BACT</name>
<gene>
    <name evidence="2" type="ORF">Rhal01_00485</name>
</gene>
<protein>
    <submittedName>
        <fullName evidence="2">Uncharacterized protein</fullName>
    </submittedName>
</protein>
<evidence type="ECO:0000256" key="1">
    <source>
        <dbReference type="SAM" id="Phobius"/>
    </source>
</evidence>
<dbReference type="EMBL" id="BAABRL010000001">
    <property type="protein sequence ID" value="GAA5494325.1"/>
    <property type="molecule type" value="Genomic_DNA"/>
</dbReference>
<organism evidence="2 3">
    <name type="scientific">Rubritalea halochordaticola</name>
    <dbReference type="NCBI Taxonomy" id="714537"/>
    <lineage>
        <taxon>Bacteria</taxon>
        <taxon>Pseudomonadati</taxon>
        <taxon>Verrucomicrobiota</taxon>
        <taxon>Verrucomicrobiia</taxon>
        <taxon>Verrucomicrobiales</taxon>
        <taxon>Rubritaleaceae</taxon>
        <taxon>Rubritalea</taxon>
    </lineage>
</organism>
<dbReference type="Proteomes" id="UP001424741">
    <property type="component" value="Unassembled WGS sequence"/>
</dbReference>
<reference evidence="2 3" key="1">
    <citation type="submission" date="2024-02" db="EMBL/GenBank/DDBJ databases">
        <title>Rubritalea halochordaticola NBRC 107102.</title>
        <authorList>
            <person name="Ichikawa N."/>
            <person name="Katano-Makiyama Y."/>
            <person name="Hidaka K."/>
        </authorList>
    </citation>
    <scope>NUCLEOTIDE SEQUENCE [LARGE SCALE GENOMIC DNA]</scope>
    <source>
        <strain evidence="2 3">NBRC 107102</strain>
    </source>
</reference>
<keyword evidence="3" id="KW-1185">Reference proteome</keyword>
<keyword evidence="1" id="KW-1133">Transmembrane helix</keyword>
<keyword evidence="1" id="KW-0472">Membrane</keyword>
<comment type="caution">
    <text evidence="2">The sequence shown here is derived from an EMBL/GenBank/DDBJ whole genome shotgun (WGS) entry which is preliminary data.</text>
</comment>
<accession>A0ABP9UV83</accession>
<feature type="transmembrane region" description="Helical" evidence="1">
    <location>
        <begin position="12"/>
        <end position="34"/>
    </location>
</feature>
<sequence length="192" mass="21630">MTNTSKHSKRSCLRVFLVLFLILVVSIGLTWWWINRPIEPVQLTEQEVQKVEEKVEAVKAPRYQPGKKEIVFTQRELNGLLSQKTPYGDQLKFELGDNAIHARIESDLDEGRPIVGGKRLKAKARFIVKHESGMPPELVLDDVTVWAVSLPSDWLGGLKGKNLLAQMLGESSLPGIESISVQPKRLVIQLKE</sequence>
<evidence type="ECO:0000313" key="3">
    <source>
        <dbReference type="Proteomes" id="UP001424741"/>
    </source>
</evidence>
<dbReference type="RefSeq" id="WP_346187308.1">
    <property type="nucleotide sequence ID" value="NZ_BAABRL010000001.1"/>
</dbReference>